<reference evidence="3" key="2">
    <citation type="submission" date="2022-09" db="EMBL/GenBank/DDBJ databases">
        <title>Multidrug resistance Raoultella ornithinolytica Strain MQB_Silv_108.</title>
        <authorList>
            <person name="Quintela-Baluja M."/>
        </authorList>
    </citation>
    <scope>NUCLEOTIDE SEQUENCE</scope>
    <source>
        <strain evidence="3">MQB_Silv_108</strain>
    </source>
</reference>
<feature type="transmembrane region" description="Helical" evidence="1">
    <location>
        <begin position="36"/>
        <end position="56"/>
    </location>
</feature>
<organism evidence="2 5">
    <name type="scientific">Raoultella ornithinolytica</name>
    <name type="common">Klebsiella ornithinolytica</name>
    <dbReference type="NCBI Taxonomy" id="54291"/>
    <lineage>
        <taxon>Bacteria</taxon>
        <taxon>Pseudomonadati</taxon>
        <taxon>Pseudomonadota</taxon>
        <taxon>Gammaproteobacteria</taxon>
        <taxon>Enterobacterales</taxon>
        <taxon>Enterobacteriaceae</taxon>
        <taxon>Klebsiella/Raoultella group</taxon>
        <taxon>Raoultella</taxon>
    </lineage>
</organism>
<keyword evidence="6" id="KW-1185">Reference proteome</keyword>
<name>A0A1Y6GIA2_RAOOR</name>
<evidence type="ECO:0000313" key="2">
    <source>
        <dbReference type="EMBL" id="PIK83751.1"/>
    </source>
</evidence>
<keyword evidence="1" id="KW-1133">Transmembrane helix</keyword>
<reference evidence="4 6" key="3">
    <citation type="submission" date="2024-02" db="EMBL/GenBank/DDBJ databases">
        <title>Tn5403 promotes plasmid rearrangements and degradation of the Klebsiella pneumoniae carbapenemase (KPC) transposon Tn4401.</title>
        <authorList>
            <person name="Sheppard A.E."/>
            <person name="Barry K.E."/>
            <person name="Parikh H.I."/>
            <person name="Vegesana K."/>
            <person name="Sebra R."/>
            <person name="George S."/>
            <person name="Sanderson N.D."/>
            <person name="Stoesser N."/>
            <person name="Eyre D.W."/>
            <person name="Crook D.W."/>
            <person name="Walker A.S."/>
            <person name="Mathers A.J."/>
        </authorList>
    </citation>
    <scope>NUCLEOTIDE SEQUENCE [LARGE SCALE GENOMIC DNA]</scope>
    <source>
        <strain evidence="4 6">CAV1921</strain>
    </source>
</reference>
<proteinExistence type="predicted"/>
<feature type="transmembrane region" description="Helical" evidence="1">
    <location>
        <begin position="62"/>
        <end position="81"/>
    </location>
</feature>
<dbReference type="eggNOG" id="ENOG502ZGFE">
    <property type="taxonomic scope" value="Bacteria"/>
</dbReference>
<reference evidence="2 5" key="1">
    <citation type="submission" date="2017-07" db="EMBL/GenBank/DDBJ databases">
        <title>Raoultella ornithinolytica strain HH3 draft genome.</title>
        <authorList>
            <person name="Duceppe M.-O."/>
            <person name="Huang H."/>
            <person name="Phipps-Todd B."/>
        </authorList>
    </citation>
    <scope>NUCLEOTIDE SEQUENCE [LARGE SCALE GENOMIC DNA]</scope>
    <source>
        <strain evidence="2 5">HH3</strain>
    </source>
</reference>
<evidence type="ECO:0000313" key="4">
    <source>
        <dbReference type="EMBL" id="WWC14190.1"/>
    </source>
</evidence>
<keyword evidence="1" id="KW-0472">Membrane</keyword>
<dbReference type="Proteomes" id="UP001350972">
    <property type="component" value="Chromosome"/>
</dbReference>
<gene>
    <name evidence="2" type="ORF">CFY86_13435</name>
    <name evidence="4" type="ORF">LM286_13190</name>
    <name evidence="3" type="ORF">N2J37_16105</name>
</gene>
<protein>
    <submittedName>
        <fullName evidence="2">Uncharacterized protein</fullName>
    </submittedName>
</protein>
<evidence type="ECO:0000313" key="6">
    <source>
        <dbReference type="Proteomes" id="UP001350972"/>
    </source>
</evidence>
<dbReference type="AlphaFoldDB" id="A0A1Y6GIA2"/>
<dbReference type="GeneID" id="93754132"/>
<dbReference type="Proteomes" id="UP000229713">
    <property type="component" value="Unassembled WGS sequence"/>
</dbReference>
<dbReference type="EMBL" id="NKYI01000020">
    <property type="protein sequence ID" value="PIK83751.1"/>
    <property type="molecule type" value="Genomic_DNA"/>
</dbReference>
<sequence>MKIYWTLKSITELKDLSFRERGRRWRNAYKSAFRHWQTWGGLVLCGAFSGAGAHFGGLAGTVIFAGLGGFIYGQIVTHVVLKHYRHRLQDEAN</sequence>
<dbReference type="PaxDb" id="1286170-RORB6_05950"/>
<dbReference type="Proteomes" id="UP001064206">
    <property type="component" value="Chromosome"/>
</dbReference>
<dbReference type="RefSeq" id="WP_004862215.1">
    <property type="nucleotide sequence ID" value="NZ_ABIKMM020000002.1"/>
</dbReference>
<evidence type="ECO:0000256" key="1">
    <source>
        <dbReference type="SAM" id="Phobius"/>
    </source>
</evidence>
<dbReference type="EMBL" id="CP145163">
    <property type="protein sequence ID" value="WWC14190.1"/>
    <property type="molecule type" value="Genomic_DNA"/>
</dbReference>
<evidence type="ECO:0000313" key="5">
    <source>
        <dbReference type="Proteomes" id="UP000229713"/>
    </source>
</evidence>
<evidence type="ECO:0000313" key="3">
    <source>
        <dbReference type="EMBL" id="UXE36085.1"/>
    </source>
</evidence>
<dbReference type="EMBL" id="CP104450">
    <property type="protein sequence ID" value="UXE36085.1"/>
    <property type="molecule type" value="Genomic_DNA"/>
</dbReference>
<keyword evidence="1" id="KW-0812">Transmembrane</keyword>
<accession>A0A1Y6GIA2</accession>